<evidence type="ECO:0000256" key="5">
    <source>
        <dbReference type="SAM" id="Phobius"/>
    </source>
</evidence>
<evidence type="ECO:0000256" key="3">
    <source>
        <dbReference type="ARBA" id="ARBA00022900"/>
    </source>
</evidence>
<name>A0A336LX78_CULSO</name>
<evidence type="ECO:0000256" key="2">
    <source>
        <dbReference type="ARBA" id="ARBA00022690"/>
    </source>
</evidence>
<comment type="similarity">
    <text evidence="1 4">Belongs to the serpin family.</text>
</comment>
<dbReference type="InterPro" id="IPR023796">
    <property type="entry name" value="Serpin_dom"/>
</dbReference>
<evidence type="ECO:0000256" key="1">
    <source>
        <dbReference type="ARBA" id="ARBA00009500"/>
    </source>
</evidence>
<reference evidence="8" key="2">
    <citation type="submission" date="2018-07" db="EMBL/GenBank/DDBJ databases">
        <authorList>
            <person name="Quirk P.G."/>
            <person name="Krulwich T.A."/>
        </authorList>
    </citation>
    <scope>NUCLEOTIDE SEQUENCE</scope>
</reference>
<keyword evidence="3" id="KW-0722">Serine protease inhibitor</keyword>
<dbReference type="Pfam" id="PF00079">
    <property type="entry name" value="Serpin"/>
    <property type="match status" value="1"/>
</dbReference>
<dbReference type="PANTHER" id="PTHR11461:SF211">
    <property type="entry name" value="GH10112P-RELATED"/>
    <property type="match status" value="1"/>
</dbReference>
<dbReference type="EMBL" id="UFQS01000189">
    <property type="protein sequence ID" value="SSX00999.1"/>
    <property type="molecule type" value="Genomic_DNA"/>
</dbReference>
<evidence type="ECO:0000256" key="4">
    <source>
        <dbReference type="RuleBase" id="RU000411"/>
    </source>
</evidence>
<evidence type="ECO:0000313" key="8">
    <source>
        <dbReference type="EMBL" id="SSX21379.1"/>
    </source>
</evidence>
<dbReference type="InterPro" id="IPR036186">
    <property type="entry name" value="Serpin_sf"/>
</dbReference>
<keyword evidence="2" id="KW-0646">Protease inhibitor</keyword>
<dbReference type="AlphaFoldDB" id="A0A336LX78"/>
<dbReference type="GO" id="GO:0005615">
    <property type="term" value="C:extracellular space"/>
    <property type="evidence" value="ECO:0007669"/>
    <property type="project" value="InterPro"/>
</dbReference>
<dbReference type="PROSITE" id="PS00284">
    <property type="entry name" value="SERPIN"/>
    <property type="match status" value="1"/>
</dbReference>
<feature type="domain" description="Serpin" evidence="6">
    <location>
        <begin position="13"/>
        <end position="372"/>
    </location>
</feature>
<dbReference type="CDD" id="cd00172">
    <property type="entry name" value="serpin"/>
    <property type="match status" value="1"/>
</dbReference>
<dbReference type="InterPro" id="IPR042185">
    <property type="entry name" value="Serpin_sf_2"/>
</dbReference>
<sequence length="401" mass="46504">MDVVQNITSIFTADLLKSSMGSLGTSNMVVAPYFMIPIIVLAYIGTKHPNNLSDKSYSSKNLIYLDNLTDTGFQHKYNISLREIAKSKSAKVLNKLFVSNKRQLLHYVETTARRIGFEVNYIDMTYKIMTKQLIEGHLRENGWHVDKRNNIIPSLSNDTIILLNAAVFNGDWKYPFDIKYHKWIRFWTEEYRYKLVEGMHFEAVFPYAEYCDMQLVMVPYNEKHNNLALMIVLPNTVLGLNQILNQLEKHQNLILHTQFDDKNVNVDVPIFELEEKQLVTDILYKMCLGGLFRSNAILDNFLDSGKPIPIDQIDHTILLTVNGTITSPEDVRRHCPQQTEHVIDFEVNRPFLFYILDINTRIPFFSGLVTDFSKETGIINHSEEFQQKKNHISTSNCKKLE</sequence>
<feature type="transmembrane region" description="Helical" evidence="5">
    <location>
        <begin position="28"/>
        <end position="46"/>
    </location>
</feature>
<reference evidence="7" key="1">
    <citation type="submission" date="2018-04" db="EMBL/GenBank/DDBJ databases">
        <authorList>
            <person name="Go L.Y."/>
            <person name="Mitchell J.A."/>
        </authorList>
    </citation>
    <scope>NUCLEOTIDE SEQUENCE</scope>
    <source>
        <tissue evidence="7">Whole organism</tissue>
    </source>
</reference>
<protein>
    <submittedName>
        <fullName evidence="8">CSON004514 protein</fullName>
    </submittedName>
</protein>
<dbReference type="InterPro" id="IPR023795">
    <property type="entry name" value="Serpin_CS"/>
</dbReference>
<evidence type="ECO:0000313" key="7">
    <source>
        <dbReference type="EMBL" id="SSX00999.1"/>
    </source>
</evidence>
<dbReference type="EMBL" id="UFQT01000189">
    <property type="protein sequence ID" value="SSX21379.1"/>
    <property type="molecule type" value="Genomic_DNA"/>
</dbReference>
<organism evidence="8">
    <name type="scientific">Culicoides sonorensis</name>
    <name type="common">Biting midge</name>
    <dbReference type="NCBI Taxonomy" id="179676"/>
    <lineage>
        <taxon>Eukaryota</taxon>
        <taxon>Metazoa</taxon>
        <taxon>Ecdysozoa</taxon>
        <taxon>Arthropoda</taxon>
        <taxon>Hexapoda</taxon>
        <taxon>Insecta</taxon>
        <taxon>Pterygota</taxon>
        <taxon>Neoptera</taxon>
        <taxon>Endopterygota</taxon>
        <taxon>Diptera</taxon>
        <taxon>Nematocera</taxon>
        <taxon>Chironomoidea</taxon>
        <taxon>Ceratopogonidae</taxon>
        <taxon>Ceratopogoninae</taxon>
        <taxon>Culicoides</taxon>
        <taxon>Monoculicoides</taxon>
    </lineage>
</organism>
<keyword evidence="5" id="KW-0812">Transmembrane</keyword>
<keyword evidence="5" id="KW-1133">Transmembrane helix</keyword>
<keyword evidence="5" id="KW-0472">Membrane</keyword>
<dbReference type="GO" id="GO:0004867">
    <property type="term" value="F:serine-type endopeptidase inhibitor activity"/>
    <property type="evidence" value="ECO:0007669"/>
    <property type="project" value="UniProtKB-KW"/>
</dbReference>
<gene>
    <name evidence="8" type="primary">CSON004514</name>
</gene>
<dbReference type="SMART" id="SM00093">
    <property type="entry name" value="SERPIN"/>
    <property type="match status" value="1"/>
</dbReference>
<dbReference type="Gene3D" id="3.30.497.10">
    <property type="entry name" value="Antithrombin, subunit I, domain 2"/>
    <property type="match status" value="1"/>
</dbReference>
<proteinExistence type="inferred from homology"/>
<dbReference type="VEuPathDB" id="VectorBase:CSON004514"/>
<dbReference type="PANTHER" id="PTHR11461">
    <property type="entry name" value="SERINE PROTEASE INHIBITOR, SERPIN"/>
    <property type="match status" value="1"/>
</dbReference>
<accession>A0A336LX78</accession>
<dbReference type="Gene3D" id="2.30.39.10">
    <property type="entry name" value="Alpha-1-antitrypsin, domain 1"/>
    <property type="match status" value="1"/>
</dbReference>
<dbReference type="SUPFAM" id="SSF56574">
    <property type="entry name" value="Serpins"/>
    <property type="match status" value="1"/>
</dbReference>
<dbReference type="InterPro" id="IPR000215">
    <property type="entry name" value="Serpin_fam"/>
</dbReference>
<dbReference type="InterPro" id="IPR042178">
    <property type="entry name" value="Serpin_sf_1"/>
</dbReference>
<evidence type="ECO:0000259" key="6">
    <source>
        <dbReference type="SMART" id="SM00093"/>
    </source>
</evidence>